<keyword evidence="12" id="KW-1185">Reference proteome</keyword>
<dbReference type="GO" id="GO:0006310">
    <property type="term" value="P:DNA recombination"/>
    <property type="evidence" value="ECO:0007669"/>
    <property type="project" value="InterPro"/>
</dbReference>
<dbReference type="Pfam" id="PF17764">
    <property type="entry name" value="PriA_3primeBD"/>
    <property type="match status" value="1"/>
</dbReference>
<dbReference type="NCBIfam" id="NF011452">
    <property type="entry name" value="PRK14873.1-2"/>
    <property type="match status" value="1"/>
</dbReference>
<sequence length="817" mass="85400">MRVRGRGRCAGAGAGGVVPGPGPGPGEGCRGAVRCERLAGPAWCARPGPLSVPSAKTDAVSSENGQSGDEPARAGRGGGRAGDAAAGRDARAGEETTGAGRDAGDGAGEQLALIRETVRRTKAPKAKPRTWRGAPLARERPVARVLVDKGPVHLDKLWDYAVPAELDAAAQPGVRVRVRFGAGTGQVRGGRREGGGLLDGYILDRVAESDYQGPLAAIAQVLSPELALRPELLTVCRMVADRYAGSLADVLQLAVPQRHARVEAQPSPAPLPPPAPPEPGSWARYPHGPSFLRALARGDAPRAVWTALPGPDWPMELARAMAATLAAGRGALAVLPDGRSAARVDAALSELLGPGQHVLLTADSGPEERYRRWLAINRGALRAVVGTRAAMFAPVHRLGLVAIWEDGDSNHSERHAPQPHAREVLLLRSAHERTAFLLGSVSRTVEAAQLVETRWALPLAAEREVARGVAPLIRTVGDEQLGRDAGARAARLPSLAWQTAREGLRHGPVLVQVPRWGYVPRLACASCRTPARCGRCQGPVQAPAAGAALCCGWCGTEVPDWHCAECGGRRTRAQVVGAQRTAEELGRAFPEVPVLASGRDHIRESVPDRPALVVATPGAEPIAPGPGYAAALLLDGWALLSRPDLRASEEALRRWLTAAALVRGQDAGGVVTIVAEPTLRPVQALVRWDPAGHAARELGERAELGFPPVSRMAAVSGPPAAVAGLLRLVELPDTAEVLGPVPAADPRPGPARAGSAEPSAPRFGAPEEPGGWERALIRVRPGQGAALAGALKAAQAQRLTRKQGDPVWVRVDPPDIG</sequence>
<dbReference type="Proteomes" id="UP000509303">
    <property type="component" value="Chromosome"/>
</dbReference>
<feature type="compositionally biased region" description="Pro residues" evidence="9">
    <location>
        <begin position="267"/>
        <end position="279"/>
    </location>
</feature>
<protein>
    <recommendedName>
        <fullName evidence="8">Probable replication restart protein PriA</fullName>
    </recommendedName>
    <alternativeName>
        <fullName evidence="8">Putative ATP-dependent DNA helicase PriA</fullName>
    </alternativeName>
</protein>
<evidence type="ECO:0000313" key="11">
    <source>
        <dbReference type="EMBL" id="QKW53315.1"/>
    </source>
</evidence>
<dbReference type="HAMAP" id="MF_00983">
    <property type="entry name" value="PriA"/>
    <property type="match status" value="1"/>
</dbReference>
<reference evidence="11 12" key="1">
    <citation type="submission" date="2020-06" db="EMBL/GenBank/DDBJ databases">
        <title>Genome mining for natural products.</title>
        <authorList>
            <person name="Zhang B."/>
            <person name="Shi J."/>
            <person name="Ge H."/>
        </authorList>
    </citation>
    <scope>NUCLEOTIDE SEQUENCE [LARGE SCALE GENOMIC DNA]</scope>
    <source>
        <strain evidence="11 12">NA00687</strain>
    </source>
</reference>
<comment type="caution">
    <text evidence="8">As this protein does not have any detectable helicase domains, it probably does not have helicase activity.</text>
</comment>
<feature type="compositionally biased region" description="Gly residues" evidence="9">
    <location>
        <begin position="8"/>
        <end position="26"/>
    </location>
</feature>
<feature type="region of interest" description="Disordered" evidence="9">
    <location>
        <begin position="797"/>
        <end position="817"/>
    </location>
</feature>
<evidence type="ECO:0000256" key="2">
    <source>
        <dbReference type="ARBA" id="ARBA00022705"/>
    </source>
</evidence>
<feature type="region of interest" description="Disordered" evidence="9">
    <location>
        <begin position="261"/>
        <end position="283"/>
    </location>
</feature>
<dbReference type="GO" id="GO:1990077">
    <property type="term" value="C:primosome complex"/>
    <property type="evidence" value="ECO:0007669"/>
    <property type="project" value="UniProtKB-UniRule"/>
</dbReference>
<evidence type="ECO:0000256" key="8">
    <source>
        <dbReference type="HAMAP-Rule" id="MF_00983"/>
    </source>
</evidence>
<dbReference type="PANTHER" id="PTHR30580">
    <property type="entry name" value="PRIMOSOMAL PROTEIN N"/>
    <property type="match status" value="1"/>
</dbReference>
<dbReference type="GO" id="GO:0043138">
    <property type="term" value="F:3'-5' DNA helicase activity"/>
    <property type="evidence" value="ECO:0007669"/>
    <property type="project" value="TreeGrafter"/>
</dbReference>
<feature type="region of interest" description="Disordered" evidence="9">
    <location>
        <begin position="44"/>
        <end position="108"/>
    </location>
</feature>
<dbReference type="EMBL" id="CP054929">
    <property type="protein sequence ID" value="QKW53315.1"/>
    <property type="molecule type" value="Genomic_DNA"/>
</dbReference>
<evidence type="ECO:0000256" key="1">
    <source>
        <dbReference type="ARBA" id="ARBA00022515"/>
    </source>
</evidence>
<dbReference type="GO" id="GO:0006270">
    <property type="term" value="P:DNA replication initiation"/>
    <property type="evidence" value="ECO:0007669"/>
    <property type="project" value="TreeGrafter"/>
</dbReference>
<dbReference type="PANTHER" id="PTHR30580:SF0">
    <property type="entry name" value="PRIMOSOMAL PROTEIN N"/>
    <property type="match status" value="1"/>
</dbReference>
<evidence type="ECO:0000256" key="4">
    <source>
        <dbReference type="ARBA" id="ARBA00022741"/>
    </source>
</evidence>
<keyword evidence="5 8" id="KW-0862">Zinc</keyword>
<evidence type="ECO:0000313" key="12">
    <source>
        <dbReference type="Proteomes" id="UP000509303"/>
    </source>
</evidence>
<dbReference type="GO" id="GO:0005524">
    <property type="term" value="F:ATP binding"/>
    <property type="evidence" value="ECO:0007669"/>
    <property type="project" value="UniProtKB-UniRule"/>
</dbReference>
<feature type="binding site" evidence="8">
    <location>
        <position position="551"/>
    </location>
    <ligand>
        <name>Zn(2+)</name>
        <dbReference type="ChEBI" id="CHEBI:29105"/>
        <label>2</label>
    </ligand>
</feature>
<feature type="binding site" evidence="8">
    <location>
        <position position="524"/>
    </location>
    <ligand>
        <name>Zn(2+)</name>
        <dbReference type="ChEBI" id="CHEBI:29105"/>
        <label>1</label>
    </ligand>
</feature>
<evidence type="ECO:0000256" key="9">
    <source>
        <dbReference type="SAM" id="MobiDB-lite"/>
    </source>
</evidence>
<comment type="cofactor">
    <cofactor evidence="8">
        <name>Zn(2+)</name>
        <dbReference type="ChEBI" id="CHEBI:29105"/>
    </cofactor>
    <text evidence="8">Binds 2 zinc ions per subunit.</text>
</comment>
<name>A0A7H8NFR9_9ACTN</name>
<dbReference type="FunFam" id="3.40.1440.60:FF:000002">
    <property type="entry name" value="Primosome assembly protein PriA"/>
    <property type="match status" value="1"/>
</dbReference>
<comment type="function">
    <text evidence="8">Initiates the restart of stalled replication forks, which reloads the replicative helicase on sites other than the origin of replication. Recognizes and binds to abandoned replication forks and remodels them to uncover a helicase loading site. Promotes assembly of the primosome at these replication forks.</text>
</comment>
<feature type="binding site" evidence="8">
    <location>
        <position position="527"/>
    </location>
    <ligand>
        <name>Zn(2+)</name>
        <dbReference type="ChEBI" id="CHEBI:29105"/>
        <label>1</label>
    </ligand>
</feature>
<feature type="binding site" evidence="8">
    <location>
        <position position="554"/>
    </location>
    <ligand>
        <name>Zn(2+)</name>
        <dbReference type="ChEBI" id="CHEBI:29105"/>
        <label>2</label>
    </ligand>
</feature>
<dbReference type="GO" id="GO:0006302">
    <property type="term" value="P:double-strand break repair"/>
    <property type="evidence" value="ECO:0007669"/>
    <property type="project" value="InterPro"/>
</dbReference>
<dbReference type="InterPro" id="IPR005259">
    <property type="entry name" value="PriA"/>
</dbReference>
<dbReference type="Gene3D" id="3.40.1440.60">
    <property type="entry name" value="PriA, 3(prime) DNA-binding domain"/>
    <property type="match status" value="1"/>
</dbReference>
<feature type="region of interest" description="Disordered" evidence="9">
    <location>
        <begin position="740"/>
        <end position="771"/>
    </location>
</feature>
<feature type="binding site" evidence="8">
    <location>
        <position position="536"/>
    </location>
    <ligand>
        <name>Zn(2+)</name>
        <dbReference type="ChEBI" id="CHEBI:29105"/>
        <label>2</label>
    </ligand>
</feature>
<organism evidence="11 12">
    <name type="scientific">Streptomyces buecherae</name>
    <dbReference type="NCBI Taxonomy" id="2763006"/>
    <lineage>
        <taxon>Bacteria</taxon>
        <taxon>Bacillati</taxon>
        <taxon>Actinomycetota</taxon>
        <taxon>Actinomycetes</taxon>
        <taxon>Kitasatosporales</taxon>
        <taxon>Streptomycetaceae</taxon>
        <taxon>Streptomyces</taxon>
    </lineage>
</organism>
<feature type="domain" description="Primosomal protein N' 3' DNA-binding" evidence="10">
    <location>
        <begin position="151"/>
        <end position="256"/>
    </location>
</feature>
<evidence type="ECO:0000256" key="7">
    <source>
        <dbReference type="ARBA" id="ARBA00023125"/>
    </source>
</evidence>
<dbReference type="GO" id="GO:0008270">
    <property type="term" value="F:zinc ion binding"/>
    <property type="evidence" value="ECO:0007669"/>
    <property type="project" value="UniProtKB-UniRule"/>
</dbReference>
<feature type="binding site" evidence="8">
    <location>
        <position position="563"/>
    </location>
    <ligand>
        <name>Zn(2+)</name>
        <dbReference type="ChEBI" id="CHEBI:29105"/>
        <label>1</label>
    </ligand>
</feature>
<keyword evidence="2 8" id="KW-0235">DNA replication</keyword>
<feature type="region of interest" description="Disordered" evidence="9">
    <location>
        <begin position="1"/>
        <end position="26"/>
    </location>
</feature>
<dbReference type="AlphaFoldDB" id="A0A7H8NFR9"/>
<accession>A0A7H8NFR9</accession>
<dbReference type="GO" id="GO:0003677">
    <property type="term" value="F:DNA binding"/>
    <property type="evidence" value="ECO:0007669"/>
    <property type="project" value="UniProtKB-UniRule"/>
</dbReference>
<evidence type="ECO:0000256" key="6">
    <source>
        <dbReference type="ARBA" id="ARBA00022840"/>
    </source>
</evidence>
<dbReference type="GO" id="GO:0006269">
    <property type="term" value="P:DNA replication, synthesis of primer"/>
    <property type="evidence" value="ECO:0007669"/>
    <property type="project" value="UniProtKB-KW"/>
</dbReference>
<evidence type="ECO:0000256" key="3">
    <source>
        <dbReference type="ARBA" id="ARBA00022723"/>
    </source>
</evidence>
<comment type="subunit">
    <text evidence="8">Component of the replication restart primosome.</text>
</comment>
<feature type="binding site" evidence="8">
    <location>
        <position position="533"/>
    </location>
    <ligand>
        <name>Zn(2+)</name>
        <dbReference type="ChEBI" id="CHEBI:29105"/>
        <label>2</label>
    </ligand>
</feature>
<proteinExistence type="inferred from homology"/>
<keyword evidence="6 8" id="KW-0067">ATP-binding</keyword>
<evidence type="ECO:0000259" key="10">
    <source>
        <dbReference type="Pfam" id="PF17764"/>
    </source>
</evidence>
<keyword evidence="3 8" id="KW-0479">Metal-binding</keyword>
<dbReference type="InterPro" id="IPR042115">
    <property type="entry name" value="PriA_3primeBD_sf"/>
</dbReference>
<dbReference type="InterPro" id="IPR041222">
    <property type="entry name" value="PriA_3primeBD"/>
</dbReference>
<evidence type="ECO:0000256" key="5">
    <source>
        <dbReference type="ARBA" id="ARBA00022833"/>
    </source>
</evidence>
<keyword evidence="4 8" id="KW-0547">Nucleotide-binding</keyword>
<comment type="similarity">
    <text evidence="8">Belongs to the helicase family. PriA subfamily.</text>
</comment>
<keyword evidence="7 8" id="KW-0238">DNA-binding</keyword>
<gene>
    <name evidence="8" type="primary">priA</name>
    <name evidence="11" type="ORF">HUT08_31465</name>
</gene>
<dbReference type="InterPro" id="IPR027417">
    <property type="entry name" value="P-loop_NTPase"/>
</dbReference>
<feature type="compositionally biased region" description="Low complexity" evidence="9">
    <location>
        <begin position="750"/>
        <end position="762"/>
    </location>
</feature>
<dbReference type="Gene3D" id="3.40.50.300">
    <property type="entry name" value="P-loop containing nucleotide triphosphate hydrolases"/>
    <property type="match status" value="1"/>
</dbReference>
<feature type="binding site" evidence="8">
    <location>
        <position position="566"/>
    </location>
    <ligand>
        <name>Zn(2+)</name>
        <dbReference type="ChEBI" id="CHEBI:29105"/>
        <label>1</label>
    </ligand>
</feature>
<keyword evidence="1 8" id="KW-0639">Primosome</keyword>